<dbReference type="InterPro" id="IPR037197">
    <property type="entry name" value="WWE_dom_sf"/>
</dbReference>
<evidence type="ECO:0000256" key="8">
    <source>
        <dbReference type="SAM" id="MobiDB-lite"/>
    </source>
</evidence>
<dbReference type="PROSITE" id="PS51059">
    <property type="entry name" value="PARP_CATALYTIC"/>
    <property type="match status" value="1"/>
</dbReference>
<sequence>MAVYTYFIFFESPDLDEGKRKKIETYFNVQRKSGGGDCSSVKQIKDNVYSIAFREREAQQRVLQKSEHVLEIAGHQLVLTVRDNQDNSSPNTTSTPGQPVRQSQQAILDSSLPPRGEEYELQLDTYLLCYLKESPKAGKEFESKLASAACSAQLYPDEGKVLVKNLAQPGAGVKKWEAEVDKLFESVKKQYLCHYETDSHKVKALLQSCKSQQITDEVKVYNEAGMAVVVGEQSQVNSRLMDIEDLYVKVRGSRLSERQTSTRRLGKAKLGLLWKEIEHGLQRDFAGVKVTQGDAGQLVLEGSVEEILKAGDWISEKEKLVFERSVANMSPHLLAFLRKAYGGPGPLGDFLGVGDKLEIELRDTELRLFSLFTGNLDDTEKALHSRFKELNIDLPNCSMPSELRKTLETKANEMNQGKCRVRFMFSADKTVCLLGHTKEVEELNEAVIQFILDQASIEGKVILPFPDLVQLLPELLHLHGFDYSGVTFHPLTSSSRPMVMLEGPSRKVTEVRNRLGPFLDSLVEDRVSIDLPGAVRYFLSHSGRDNLLNVSHSQKCIIKLHEQPHSARQNLASELNKEGTTLASYCLHDGLQVLVCQGDITKQDADALVNAANEDLDHCGGVAAALSKAGGPEVQRESSAIVKQVGKIPTGDVIVTTGGNLNCKKLLHAVGPVGGQSGSRERVLLEKTAESALDLAEQMEFKSIAMPCISSGIFGVPVRVCSEAIVTAVKKFGSQGGRSLSKIILIDNRGEVVRAMQEACDRLLQPISTGNRAPRDFGFPMDAAAQDTTRGATAGNTGGCVLVQIIQGTLETQQVDVLVSPMASHDPLSTRVGNILSNMVGPQLTAKFHTEAGGATLPGDTVLVEGLPALRSKAVIFLNLVSWDNNQHGTAVQALRQGINKILARCENRGFCSVAFPMLGTGAVLRFPHSLASKVLLEEINGFEQSRASRASFNVHIVIHPNDKESSKAFQSAQKTLHLRGFTNDANPDQASFYRHVSVNNDEVTALLGGVKLQMVQGDIINERTDVIVNTTDFSNNSSGVSKAILIAAGPTVQAELAQVGIPADYMCTTGSGLLGCREIIHASFMCETQMIRKNCKKILKQCETKGYHSAAFPAINTGAAGMDSVKACEAMLDGIASAIRDLKPTSVSLIRIVILQQQVFQTFRSELEKRFGQIATCRLGLKEKAKQILKKCQEKCSKTFTSSAPEGETFISSKPQPADIRVIGCGTGISRTIKTDLERLLQQQLIEREVDVHHFSKLDAMEMEAVHAKVKCLGISLEHRRRQSVNGNRARAGARDRSASVDVYVLKGLKEDVLSVTDLVNKAIQKALCEDLQDKDEAMLALTVQWSMQDVQGEWQELSLRDNTVLETAHITGEVSVDVKAPNNSMAKVNLKKREATDQLTGITYKVKRSETEANLPSNWEPMDREGFKKVELQPNSSEYQNVVKGFCKKTKYNICKIERVQNIYLWHAYTVCRERILSKNGPNDLGEKTLYHGSSAESCNCIERDRFDRNFAGKHAVAYGQGVYFAVDADYSAGGYSAPDAAGMKRVYVARVLTGRYTVGNSSMRRPPPRASDPTDCFDSLVNNQQSPSMFVIFHDDQAYPEYLVTFRKL</sequence>
<dbReference type="EC" id="2.4.2.-" evidence="7"/>
<comment type="similarity">
    <text evidence="6">Belongs to the ARTD/PARP family.</text>
</comment>
<evidence type="ECO:0000256" key="2">
    <source>
        <dbReference type="ARBA" id="ARBA00022676"/>
    </source>
</evidence>
<dbReference type="CDD" id="cd02907">
    <property type="entry name" value="Macro_Af1521_BAL-like"/>
    <property type="match status" value="1"/>
</dbReference>
<dbReference type="Pfam" id="PF23222">
    <property type="entry name" value="RRM_PARP14_1"/>
    <property type="match status" value="1"/>
</dbReference>
<dbReference type="CDD" id="cd01439">
    <property type="entry name" value="TCCD_inducible_PARP_like"/>
    <property type="match status" value="1"/>
</dbReference>
<organism evidence="11 12">
    <name type="scientific">Scomber scombrus</name>
    <name type="common">Atlantic mackerel</name>
    <name type="synonym">Scomber vernalis</name>
    <dbReference type="NCBI Taxonomy" id="13677"/>
    <lineage>
        <taxon>Eukaryota</taxon>
        <taxon>Metazoa</taxon>
        <taxon>Chordata</taxon>
        <taxon>Craniata</taxon>
        <taxon>Vertebrata</taxon>
        <taxon>Euteleostomi</taxon>
        <taxon>Actinopterygii</taxon>
        <taxon>Neopterygii</taxon>
        <taxon>Teleostei</taxon>
        <taxon>Neoteleostei</taxon>
        <taxon>Acanthomorphata</taxon>
        <taxon>Pelagiaria</taxon>
        <taxon>Scombriformes</taxon>
        <taxon>Scombridae</taxon>
        <taxon>Scomber</taxon>
    </lineage>
</organism>
<dbReference type="Gene3D" id="3.30.720.50">
    <property type="match status" value="1"/>
</dbReference>
<dbReference type="Gene3D" id="3.30.70.330">
    <property type="match status" value="1"/>
</dbReference>
<dbReference type="InterPro" id="IPR057051">
    <property type="entry name" value="PARP14_RPM_1"/>
</dbReference>
<proteinExistence type="inferred from homology"/>
<feature type="domain" description="Macro" evidence="10">
    <location>
        <begin position="580"/>
        <end position="764"/>
    </location>
</feature>
<comment type="caution">
    <text evidence="11">The sequence shown here is derived from an EMBL/GenBank/DDBJ whole genome shotgun (WGS) entry which is preliminary data.</text>
</comment>
<evidence type="ECO:0000256" key="6">
    <source>
        <dbReference type="ARBA" id="ARBA00024347"/>
    </source>
</evidence>
<evidence type="ECO:0000259" key="9">
    <source>
        <dbReference type="PROSITE" id="PS51059"/>
    </source>
</evidence>
<dbReference type="PROSITE" id="PS51154">
    <property type="entry name" value="MACRO"/>
    <property type="match status" value="3"/>
</dbReference>
<evidence type="ECO:0000313" key="11">
    <source>
        <dbReference type="EMBL" id="CAK6975537.1"/>
    </source>
</evidence>
<dbReference type="Pfam" id="PF01661">
    <property type="entry name" value="Macro"/>
    <property type="match status" value="3"/>
</dbReference>
<evidence type="ECO:0000256" key="1">
    <source>
        <dbReference type="ARBA" id="ARBA00004123"/>
    </source>
</evidence>
<feature type="domain" description="Macro" evidence="10">
    <location>
        <begin position="1000"/>
        <end position="1172"/>
    </location>
</feature>
<evidence type="ECO:0000256" key="7">
    <source>
        <dbReference type="RuleBase" id="RU362114"/>
    </source>
</evidence>
<gene>
    <name evidence="11" type="ORF">FSCOSCO3_A011998</name>
</gene>
<dbReference type="FunFam" id="3.90.228.10:FF:000008">
    <property type="entry name" value="Poly [ADP-ribose] polymerase"/>
    <property type="match status" value="1"/>
</dbReference>
<dbReference type="GO" id="GO:0005737">
    <property type="term" value="C:cytoplasm"/>
    <property type="evidence" value="ECO:0007669"/>
    <property type="project" value="TreeGrafter"/>
</dbReference>
<evidence type="ECO:0000313" key="12">
    <source>
        <dbReference type="Proteomes" id="UP001314229"/>
    </source>
</evidence>
<dbReference type="GO" id="GO:0070212">
    <property type="term" value="P:protein poly-ADP-ribosylation"/>
    <property type="evidence" value="ECO:0007669"/>
    <property type="project" value="TreeGrafter"/>
</dbReference>
<dbReference type="GO" id="GO:0003714">
    <property type="term" value="F:transcription corepressor activity"/>
    <property type="evidence" value="ECO:0007669"/>
    <property type="project" value="TreeGrafter"/>
</dbReference>
<evidence type="ECO:0000259" key="10">
    <source>
        <dbReference type="PROSITE" id="PS51154"/>
    </source>
</evidence>
<evidence type="ECO:0000256" key="5">
    <source>
        <dbReference type="ARBA" id="ARBA00023242"/>
    </source>
</evidence>
<feature type="domain" description="Macro" evidence="10">
    <location>
        <begin position="790"/>
        <end position="978"/>
    </location>
</feature>
<dbReference type="InterPro" id="IPR012317">
    <property type="entry name" value="Poly(ADP-ribose)pol_cat_dom"/>
</dbReference>
<dbReference type="PANTHER" id="PTHR14453">
    <property type="entry name" value="PARP/ZINC FINGER CCCH TYPE DOMAIN CONTAINING PROTEIN"/>
    <property type="match status" value="1"/>
</dbReference>
<feature type="domain" description="PARP catalytic" evidence="9">
    <location>
        <begin position="1417"/>
        <end position="1612"/>
    </location>
</feature>
<keyword evidence="5" id="KW-0539">Nucleus</keyword>
<dbReference type="InterPro" id="IPR043472">
    <property type="entry name" value="Macro_dom-like"/>
</dbReference>
<dbReference type="SMART" id="SM00506">
    <property type="entry name" value="A1pp"/>
    <property type="match status" value="2"/>
</dbReference>
<keyword evidence="2 7" id="KW-0328">Glycosyltransferase</keyword>
<dbReference type="GO" id="GO:0003950">
    <property type="term" value="F:NAD+ poly-ADP-ribosyltransferase activity"/>
    <property type="evidence" value="ECO:0007669"/>
    <property type="project" value="UniProtKB-UniRule"/>
</dbReference>
<reference evidence="11 12" key="1">
    <citation type="submission" date="2024-01" db="EMBL/GenBank/DDBJ databases">
        <authorList>
            <person name="Alioto T."/>
            <person name="Alioto T."/>
            <person name="Gomez Garrido J."/>
        </authorList>
    </citation>
    <scope>NUCLEOTIDE SEQUENCE [LARGE SCALE GENOMIC DNA]</scope>
</reference>
<dbReference type="Pfam" id="PF00644">
    <property type="entry name" value="PARP"/>
    <property type="match status" value="1"/>
</dbReference>
<dbReference type="PANTHER" id="PTHR14453:SF107">
    <property type="entry name" value="POLY [ADP-RIBOSE] POLYMERASE"/>
    <property type="match status" value="1"/>
</dbReference>
<evidence type="ECO:0000256" key="3">
    <source>
        <dbReference type="ARBA" id="ARBA00022679"/>
    </source>
</evidence>
<comment type="subcellular location">
    <subcellularLocation>
        <location evidence="1">Nucleus</location>
    </subcellularLocation>
</comment>
<dbReference type="SUPFAM" id="SSF52949">
    <property type="entry name" value="Macro domain-like"/>
    <property type="match status" value="3"/>
</dbReference>
<feature type="compositionally biased region" description="Polar residues" evidence="8">
    <location>
        <begin position="86"/>
        <end position="105"/>
    </location>
</feature>
<name>A0AAV1PUD5_SCOSC</name>
<protein>
    <recommendedName>
        <fullName evidence="7">Poly [ADP-ribose] polymerase</fullName>
        <shortName evidence="7">PARP</shortName>
        <ecNumber evidence="7">2.4.2.-</ecNumber>
    </recommendedName>
</protein>
<keyword evidence="12" id="KW-1185">Reference proteome</keyword>
<dbReference type="Gene3D" id="3.90.228.10">
    <property type="match status" value="1"/>
</dbReference>
<accession>A0AAV1PUD5</accession>
<feature type="region of interest" description="Disordered" evidence="8">
    <location>
        <begin position="81"/>
        <end position="105"/>
    </location>
</feature>
<dbReference type="InterPro" id="IPR002589">
    <property type="entry name" value="Macro_dom"/>
</dbReference>
<dbReference type="SUPFAM" id="SSF56399">
    <property type="entry name" value="ADP-ribosylation"/>
    <property type="match status" value="1"/>
</dbReference>
<dbReference type="EMBL" id="CAWUFR010000305">
    <property type="protein sequence ID" value="CAK6975537.1"/>
    <property type="molecule type" value="Genomic_DNA"/>
</dbReference>
<dbReference type="GO" id="GO:1990404">
    <property type="term" value="F:NAD+-protein mono-ADP-ribosyltransferase activity"/>
    <property type="evidence" value="ECO:0007669"/>
    <property type="project" value="TreeGrafter"/>
</dbReference>
<dbReference type="Gene3D" id="3.40.220.10">
    <property type="entry name" value="Leucine Aminopeptidase, subunit E, domain 1"/>
    <property type="match status" value="3"/>
</dbReference>
<dbReference type="InterPro" id="IPR052056">
    <property type="entry name" value="Mono-ARTD/PARP"/>
</dbReference>
<dbReference type="Proteomes" id="UP001314229">
    <property type="component" value="Unassembled WGS sequence"/>
</dbReference>
<dbReference type="InterPro" id="IPR012677">
    <property type="entry name" value="Nucleotide-bd_a/b_plait_sf"/>
</dbReference>
<keyword evidence="3 7" id="KW-0808">Transferase</keyword>
<dbReference type="GO" id="GO:0010629">
    <property type="term" value="P:negative regulation of gene expression"/>
    <property type="evidence" value="ECO:0007669"/>
    <property type="project" value="TreeGrafter"/>
</dbReference>
<keyword evidence="4 7" id="KW-0520">NAD</keyword>
<dbReference type="GO" id="GO:0005634">
    <property type="term" value="C:nucleus"/>
    <property type="evidence" value="ECO:0007669"/>
    <property type="project" value="UniProtKB-SubCell"/>
</dbReference>
<evidence type="ECO:0000256" key="4">
    <source>
        <dbReference type="ARBA" id="ARBA00023027"/>
    </source>
</evidence>